<comment type="cofactor">
    <cofactor evidence="1">
        <name>[4Fe-4S] cluster</name>
        <dbReference type="ChEBI" id="CHEBI:49883"/>
    </cofactor>
</comment>
<dbReference type="InterPro" id="IPR058240">
    <property type="entry name" value="rSAM_sf"/>
</dbReference>
<keyword evidence="5" id="KW-0479">Metal-binding</keyword>
<evidence type="ECO:0000259" key="10">
    <source>
        <dbReference type="PROSITE" id="PS51379"/>
    </source>
</evidence>
<evidence type="ECO:0000256" key="3">
    <source>
        <dbReference type="ARBA" id="ARBA00022485"/>
    </source>
</evidence>
<reference evidence="12 13" key="2">
    <citation type="submission" date="2020-06" db="EMBL/GenBank/DDBJ databases">
        <title>Complete Genome Sequence of Clostridium muelleri sp. nov. P21T, an Acid-Alcohol Producing Acetogen Isolated from Old Hay.</title>
        <authorList>
            <person name="Duncan K.E."/>
            <person name="Tanner R.S."/>
        </authorList>
    </citation>
    <scope>NUCLEOTIDE SEQUENCE [LARGE SCALE GENOMIC DNA]</scope>
    <source>
        <strain evidence="12 13">P21</strain>
    </source>
</reference>
<dbReference type="SFLD" id="SFLDG01066">
    <property type="entry name" value="organic_radical-activating_enz"/>
    <property type="match status" value="1"/>
</dbReference>
<dbReference type="Gene3D" id="3.20.20.70">
    <property type="entry name" value="Aldolase class I"/>
    <property type="match status" value="1"/>
</dbReference>
<dbReference type="GO" id="GO:0016491">
    <property type="term" value="F:oxidoreductase activity"/>
    <property type="evidence" value="ECO:0007669"/>
    <property type="project" value="UniProtKB-KW"/>
</dbReference>
<proteinExistence type="inferred from homology"/>
<feature type="domain" description="4Fe-4S ferredoxin-type" evidence="10">
    <location>
        <begin position="50"/>
        <end position="79"/>
    </location>
</feature>
<organism evidence="12 13">
    <name type="scientific">Clostridium muellerianum</name>
    <dbReference type="NCBI Taxonomy" id="2716538"/>
    <lineage>
        <taxon>Bacteria</taxon>
        <taxon>Bacillati</taxon>
        <taxon>Bacillota</taxon>
        <taxon>Clostridia</taxon>
        <taxon>Eubacteriales</taxon>
        <taxon>Clostridiaceae</taxon>
        <taxon>Clostridium</taxon>
    </lineage>
</organism>
<dbReference type="EMBL" id="JABBNI010000067">
    <property type="protein sequence ID" value="NMM65929.1"/>
    <property type="molecule type" value="Genomic_DNA"/>
</dbReference>
<keyword evidence="4" id="KW-0949">S-adenosyl-L-methionine</keyword>
<evidence type="ECO:0000313" key="13">
    <source>
        <dbReference type="Proteomes" id="UP000537131"/>
    </source>
</evidence>
<dbReference type="SUPFAM" id="SSF54862">
    <property type="entry name" value="4Fe-4S ferredoxins"/>
    <property type="match status" value="1"/>
</dbReference>
<comment type="caution">
    <text evidence="12">The sequence shown here is derived from an EMBL/GenBank/DDBJ whole genome shotgun (WGS) entry which is preliminary data.</text>
</comment>
<dbReference type="InterPro" id="IPR013785">
    <property type="entry name" value="Aldolase_TIM"/>
</dbReference>
<reference evidence="12 13" key="1">
    <citation type="submission" date="2020-04" db="EMBL/GenBank/DDBJ databases">
        <authorList>
            <person name="Doyle D.A."/>
        </authorList>
    </citation>
    <scope>NUCLEOTIDE SEQUENCE [LARGE SCALE GENOMIC DNA]</scope>
    <source>
        <strain evidence="12 13">P21</strain>
    </source>
</reference>
<dbReference type="InterPro" id="IPR001989">
    <property type="entry name" value="Radical_activat_CS"/>
</dbReference>
<keyword evidence="13" id="KW-1185">Reference proteome</keyword>
<protein>
    <submittedName>
        <fullName evidence="12">Indoleacetate decarboxylase activase</fullName>
    </submittedName>
</protein>
<dbReference type="AlphaFoldDB" id="A0A7Y0EM14"/>
<dbReference type="Gene3D" id="3.30.70.20">
    <property type="match status" value="1"/>
</dbReference>
<dbReference type="SFLD" id="SFLDG01118">
    <property type="entry name" value="activating_enzymes__group_2"/>
    <property type="match status" value="1"/>
</dbReference>
<dbReference type="NCBIfam" id="TIGR02494">
    <property type="entry name" value="PFLE_PFLC"/>
    <property type="match status" value="1"/>
</dbReference>
<dbReference type="PROSITE" id="PS01087">
    <property type="entry name" value="RADICAL_ACTIVATING"/>
    <property type="match status" value="1"/>
</dbReference>
<evidence type="ECO:0000256" key="7">
    <source>
        <dbReference type="ARBA" id="ARBA00023004"/>
    </source>
</evidence>
<evidence type="ECO:0000256" key="9">
    <source>
        <dbReference type="ARBA" id="ARBA00047365"/>
    </source>
</evidence>
<evidence type="ECO:0000256" key="6">
    <source>
        <dbReference type="ARBA" id="ARBA00023002"/>
    </source>
</evidence>
<dbReference type="InterPro" id="IPR040074">
    <property type="entry name" value="BssD/PflA/YjjW"/>
</dbReference>
<keyword evidence="3" id="KW-0004">4Fe-4S</keyword>
<dbReference type="InterPro" id="IPR034457">
    <property type="entry name" value="Organic_radical-activating"/>
</dbReference>
<evidence type="ECO:0000259" key="11">
    <source>
        <dbReference type="PROSITE" id="PS51918"/>
    </source>
</evidence>
<name>A0A7Y0EM14_9CLOT</name>
<dbReference type="InterPro" id="IPR012839">
    <property type="entry name" value="Organic_radical_activase"/>
</dbReference>
<evidence type="ECO:0000256" key="4">
    <source>
        <dbReference type="ARBA" id="ARBA00022691"/>
    </source>
</evidence>
<dbReference type="Proteomes" id="UP000537131">
    <property type="component" value="Unassembled WGS sequence"/>
</dbReference>
<feature type="domain" description="Radical SAM core" evidence="11">
    <location>
        <begin position="19"/>
        <end position="306"/>
    </location>
</feature>
<evidence type="ECO:0000256" key="5">
    <source>
        <dbReference type="ARBA" id="ARBA00022723"/>
    </source>
</evidence>
<keyword evidence="8" id="KW-0411">Iron-sulfur</keyword>
<dbReference type="Pfam" id="PF04055">
    <property type="entry name" value="Radical_SAM"/>
    <property type="match status" value="1"/>
</dbReference>
<comment type="similarity">
    <text evidence="2">Belongs to the organic radical-activating enzymes family.</text>
</comment>
<evidence type="ECO:0000256" key="1">
    <source>
        <dbReference type="ARBA" id="ARBA00001966"/>
    </source>
</evidence>
<dbReference type="PROSITE" id="PS51918">
    <property type="entry name" value="RADICAL_SAM"/>
    <property type="match status" value="1"/>
</dbReference>
<comment type="catalytic activity">
    <reaction evidence="9">
        <text>glycyl-[protein] + reduced [flavodoxin] + S-adenosyl-L-methionine = glycin-2-yl radical-[protein] + semiquinone [flavodoxin] + 5'-deoxyadenosine + L-methionine + H(+)</text>
        <dbReference type="Rhea" id="RHEA:61976"/>
        <dbReference type="Rhea" id="RHEA-COMP:10622"/>
        <dbReference type="Rhea" id="RHEA-COMP:14480"/>
        <dbReference type="Rhea" id="RHEA-COMP:15993"/>
        <dbReference type="Rhea" id="RHEA-COMP:15994"/>
        <dbReference type="ChEBI" id="CHEBI:15378"/>
        <dbReference type="ChEBI" id="CHEBI:17319"/>
        <dbReference type="ChEBI" id="CHEBI:29947"/>
        <dbReference type="ChEBI" id="CHEBI:32722"/>
        <dbReference type="ChEBI" id="CHEBI:57618"/>
        <dbReference type="ChEBI" id="CHEBI:57844"/>
        <dbReference type="ChEBI" id="CHEBI:59789"/>
        <dbReference type="ChEBI" id="CHEBI:140311"/>
    </reaction>
</comment>
<gene>
    <name evidence="12" type="ORF">HBE96_25460</name>
</gene>
<dbReference type="InterPro" id="IPR054981">
    <property type="entry name" value="Ind_deCO2_activ"/>
</dbReference>
<keyword evidence="6" id="KW-0560">Oxidoreductase</keyword>
<dbReference type="InterPro" id="IPR017896">
    <property type="entry name" value="4Fe4S_Fe-S-bd"/>
</dbReference>
<accession>A0A7Y0EM14</accession>
<dbReference type="GO" id="GO:0051539">
    <property type="term" value="F:4 iron, 4 sulfur cluster binding"/>
    <property type="evidence" value="ECO:0007669"/>
    <property type="project" value="UniProtKB-KW"/>
</dbReference>
<keyword evidence="7" id="KW-0408">Iron</keyword>
<dbReference type="NCBIfam" id="NF033719">
    <property type="entry name" value="ind_deCO2_activ"/>
    <property type="match status" value="1"/>
</dbReference>
<feature type="domain" description="4Fe-4S ferredoxin-type" evidence="10">
    <location>
        <begin position="85"/>
        <end position="117"/>
    </location>
</feature>
<dbReference type="PANTHER" id="PTHR30352:SF4">
    <property type="entry name" value="PYRUVATE FORMATE-LYASE 2-ACTIVATING ENZYME"/>
    <property type="match status" value="1"/>
</dbReference>
<evidence type="ECO:0000256" key="8">
    <source>
        <dbReference type="ARBA" id="ARBA00023014"/>
    </source>
</evidence>
<dbReference type="GO" id="GO:0046872">
    <property type="term" value="F:metal ion binding"/>
    <property type="evidence" value="ECO:0007669"/>
    <property type="project" value="UniProtKB-KW"/>
</dbReference>
<sequence length="310" mass="34921">MKIANKTGTVFDIQSFSVHDGPGIRTIVFLKGCPLNCWWCSNPEGQAALPEVGYHVDRCQRCMSCVIACKNKAIKEITELTANGDCIKIDKEKCKKCLTFDCVNACPNKGLVTWGNLKTVEDVMKYINRDISYFRKNGGVTLSGGEPLYQHDFALEILKACKEDYINTAIETTLYAPFEVIEPFIPFVDLFLCDIKQMDNSKHKEYTGVSNKTILSNICSLAQKTKNILIRIPLIPGCNDDILNIKNTSKFAYDNGINRINILPYHNLGQSKYDKLCKEYKLKDTKSPKADKLEHLKKVVEEQGVKCIIG</sequence>
<dbReference type="PIRSF" id="PIRSF000371">
    <property type="entry name" value="PFL_act_enz"/>
    <property type="match status" value="1"/>
</dbReference>
<dbReference type="SFLD" id="SFLDS00029">
    <property type="entry name" value="Radical_SAM"/>
    <property type="match status" value="1"/>
</dbReference>
<evidence type="ECO:0000256" key="2">
    <source>
        <dbReference type="ARBA" id="ARBA00009777"/>
    </source>
</evidence>
<evidence type="ECO:0000313" key="12">
    <source>
        <dbReference type="EMBL" id="NMM65929.1"/>
    </source>
</evidence>
<dbReference type="InterPro" id="IPR007197">
    <property type="entry name" value="rSAM"/>
</dbReference>
<dbReference type="PANTHER" id="PTHR30352">
    <property type="entry name" value="PYRUVATE FORMATE-LYASE-ACTIVATING ENZYME"/>
    <property type="match status" value="1"/>
</dbReference>
<dbReference type="PROSITE" id="PS51379">
    <property type="entry name" value="4FE4S_FER_2"/>
    <property type="match status" value="2"/>
</dbReference>
<dbReference type="SUPFAM" id="SSF102114">
    <property type="entry name" value="Radical SAM enzymes"/>
    <property type="match status" value="1"/>
</dbReference>